<feature type="domain" description="25S rRNA (uridine-N(3))-methyltransferase BMT5-like" evidence="2">
    <location>
        <begin position="95"/>
        <end position="125"/>
    </location>
</feature>
<evidence type="ECO:0000259" key="2">
    <source>
        <dbReference type="Pfam" id="PF10354"/>
    </source>
</evidence>
<gene>
    <name evidence="3" type="ORF">HU200_001015</name>
</gene>
<feature type="compositionally biased region" description="Gly residues" evidence="1">
    <location>
        <begin position="35"/>
        <end position="53"/>
    </location>
</feature>
<evidence type="ECO:0000313" key="4">
    <source>
        <dbReference type="Proteomes" id="UP000636709"/>
    </source>
</evidence>
<reference evidence="3" key="1">
    <citation type="submission" date="2020-07" db="EMBL/GenBank/DDBJ databases">
        <title>Genome sequence and genetic diversity analysis of an under-domesticated orphan crop, white fonio (Digitaria exilis).</title>
        <authorList>
            <person name="Bennetzen J.L."/>
            <person name="Chen S."/>
            <person name="Ma X."/>
            <person name="Wang X."/>
            <person name="Yssel A.E.J."/>
            <person name="Chaluvadi S.R."/>
            <person name="Johnson M."/>
            <person name="Gangashetty P."/>
            <person name="Hamidou F."/>
            <person name="Sanogo M.D."/>
            <person name="Zwaenepoel A."/>
            <person name="Wallace J."/>
            <person name="Van De Peer Y."/>
            <person name="Van Deynze A."/>
        </authorList>
    </citation>
    <scope>NUCLEOTIDE SEQUENCE</scope>
    <source>
        <tissue evidence="3">Leaves</tissue>
    </source>
</reference>
<comment type="caution">
    <text evidence="3">The sequence shown here is derived from an EMBL/GenBank/DDBJ whole genome shotgun (WGS) entry which is preliminary data.</text>
</comment>
<dbReference type="PANTHER" id="PTHR11538">
    <property type="entry name" value="PHENYLALANYL-TRNA SYNTHETASE"/>
    <property type="match status" value="1"/>
</dbReference>
<proteinExistence type="predicted"/>
<feature type="compositionally biased region" description="Acidic residues" evidence="1">
    <location>
        <begin position="64"/>
        <end position="75"/>
    </location>
</feature>
<dbReference type="Proteomes" id="UP000636709">
    <property type="component" value="Unassembled WGS sequence"/>
</dbReference>
<name>A0A835FZG1_9POAL</name>
<organism evidence="3 4">
    <name type="scientific">Digitaria exilis</name>
    <dbReference type="NCBI Taxonomy" id="1010633"/>
    <lineage>
        <taxon>Eukaryota</taxon>
        <taxon>Viridiplantae</taxon>
        <taxon>Streptophyta</taxon>
        <taxon>Embryophyta</taxon>
        <taxon>Tracheophyta</taxon>
        <taxon>Spermatophyta</taxon>
        <taxon>Magnoliopsida</taxon>
        <taxon>Liliopsida</taxon>
        <taxon>Poales</taxon>
        <taxon>Poaceae</taxon>
        <taxon>PACMAD clade</taxon>
        <taxon>Panicoideae</taxon>
        <taxon>Panicodae</taxon>
        <taxon>Paniceae</taxon>
        <taxon>Anthephorinae</taxon>
        <taxon>Digitaria</taxon>
    </lineage>
</organism>
<dbReference type="InterPro" id="IPR019446">
    <property type="entry name" value="BMT5-like"/>
</dbReference>
<sequence>MVATTQKSPHGGGLAGGRARRGGGRGRGAATVRGAGNGGKGEGDGAGTGGGAAGNRRRRRGRDEVEDEEAAEGSEDGVGKEEKWLGLYSSTQSILLVGEGNFSFSLALATAFGSGGNLVATSLDTSGLPPSIASASSCAELHKNLVRGFFRNACHLLRPYGEVHVSHKTGKSYDKWNLEHVAAGFSLILIEKVGFQKEEYPGYNQKKGDGPMCDKPFKLGTCCTFKFRIGNLEKQKQKQKKRNRRMAGPVSSIGSNTRPSHLPPLVQALPGLDFPPPVTTVHRLMTLLPHVDVQRQLPGFLFNFDSMLRAPFFHEVGTVRSMTGMPDPSLNVLGPPGGIPPLMGRATGTSVLNRPQGYPWYEQRFITEPLFFLAREYQWSLQREFEMLRQVIPGLNYSSFLEYRYMVSIQRQEGLRRLRCWDGETASRRVKRLKHYNSSQSILTVGDGDFSFSLALARAFGSGANLVATSLDSEAESNTMELKRFGATVLHGINVKTMKLHTELKNRRFDRIVFNFPHAGFKGRGHTELYVIKSHKELVAGFFSNAHHLLERYGEIHVSNKTGHPYDSWDLENLASKSSLVLFKKVVFHKGDYPGYNQKRGDGPKCNKSFKLGPCCMFKFQISEAGRSGNSGA</sequence>
<keyword evidence="4" id="KW-1185">Reference proteome</keyword>
<dbReference type="InterPro" id="IPR029063">
    <property type="entry name" value="SAM-dependent_MTases_sf"/>
</dbReference>
<feature type="region of interest" description="Disordered" evidence="1">
    <location>
        <begin position="233"/>
        <end position="262"/>
    </location>
</feature>
<evidence type="ECO:0000313" key="3">
    <source>
        <dbReference type="EMBL" id="KAF8781043.1"/>
    </source>
</evidence>
<dbReference type="GO" id="GO:0070475">
    <property type="term" value="P:rRNA base methylation"/>
    <property type="evidence" value="ECO:0007669"/>
    <property type="project" value="InterPro"/>
</dbReference>
<dbReference type="OrthoDB" id="273345at2759"/>
<dbReference type="Pfam" id="PF10354">
    <property type="entry name" value="BMT5-like"/>
    <property type="match status" value="3"/>
</dbReference>
<dbReference type="PANTHER" id="PTHR11538:SF26">
    <property type="entry name" value="FERREDOXIN-FOLD ANTICODON-BINDING DOMAIN-CONTAINING PROTEIN 1"/>
    <property type="match status" value="1"/>
</dbReference>
<protein>
    <recommendedName>
        <fullName evidence="2">25S rRNA (uridine-N(3))-methyltransferase BMT5-like domain-containing protein</fullName>
    </recommendedName>
</protein>
<dbReference type="EMBL" id="JACEFO010000112">
    <property type="protein sequence ID" value="KAF8781043.1"/>
    <property type="molecule type" value="Genomic_DNA"/>
</dbReference>
<feature type="region of interest" description="Disordered" evidence="1">
    <location>
        <begin position="1"/>
        <end position="78"/>
    </location>
</feature>
<dbReference type="SUPFAM" id="SSF53335">
    <property type="entry name" value="S-adenosyl-L-methionine-dependent methyltransferases"/>
    <property type="match status" value="1"/>
</dbReference>
<dbReference type="GO" id="GO:0070042">
    <property type="term" value="F:rRNA (uridine-N3-)-methyltransferase activity"/>
    <property type="evidence" value="ECO:0007669"/>
    <property type="project" value="InterPro"/>
</dbReference>
<dbReference type="GO" id="GO:0005737">
    <property type="term" value="C:cytoplasm"/>
    <property type="evidence" value="ECO:0007669"/>
    <property type="project" value="TreeGrafter"/>
</dbReference>
<feature type="domain" description="25S rRNA (uridine-N(3))-methyltransferase BMT5-like" evidence="2">
    <location>
        <begin position="140"/>
        <end position="206"/>
    </location>
</feature>
<feature type="domain" description="25S rRNA (uridine-N(3))-methyltransferase BMT5-like" evidence="2">
    <location>
        <begin position="443"/>
        <end position="600"/>
    </location>
</feature>
<accession>A0A835FZG1</accession>
<evidence type="ECO:0000256" key="1">
    <source>
        <dbReference type="SAM" id="MobiDB-lite"/>
    </source>
</evidence>
<dbReference type="AlphaFoldDB" id="A0A835FZG1"/>